<dbReference type="PROSITE" id="PS51257">
    <property type="entry name" value="PROKAR_LIPOPROTEIN"/>
    <property type="match status" value="1"/>
</dbReference>
<sequence>MNCLIKLTAVALAVTGCLSASAAVSPEEARQLGDTLTPWGAEKAANKDGSIPAYAGGLTNPPASYDPAKKGVLTDPFADEKPLYSVNAKNMAQYADKLSDGLKAALAAHPDARLDVYPSHRTAAYPKWVVDNTLKNATQCKEVGEKLVNCVGGLPFPMPKTGNELIWDHQLAFMGASFRGRGATVFTGASGSPVVMGVNDYWFDYPYYLSSNNGNNVTDFERIRYDYQEPARVAGEKILLHYKIEDASDNVWQYIPGQRRTRLSPDLSYDTPHPQSGGVAAMDELYGFYGPTDRFDFKIVGKKEMLIPYNNFKLYGAECSLDKFFRKGFPNPDCLRWEQHRVWVVEGTLKNGKRHIFSKRVFYIDEDTYNVGVYDNYDMSGKIYRFDVQIGTPAYNDPELGTSGLATLHFDLQVGAWVMDNYPSPYTPIKGAANISEKLPEREWQPDALAGASIR</sequence>
<name>A0A4P8IMZ5_9BURK</name>
<evidence type="ECO:0000313" key="3">
    <source>
        <dbReference type="Proteomes" id="UP000298656"/>
    </source>
</evidence>
<dbReference type="Pfam" id="PF07044">
    <property type="entry name" value="DUF1329"/>
    <property type="match status" value="1"/>
</dbReference>
<dbReference type="RefSeq" id="WP_137333180.1">
    <property type="nucleotide sequence ID" value="NZ_CP040077.1"/>
</dbReference>
<dbReference type="CDD" id="cd16329">
    <property type="entry name" value="LolA_like"/>
    <property type="match status" value="1"/>
</dbReference>
<dbReference type="EMBL" id="CP040077">
    <property type="protein sequence ID" value="QCP50362.1"/>
    <property type="molecule type" value="Genomic_DNA"/>
</dbReference>
<accession>A0A4P8IMZ5</accession>
<protein>
    <submittedName>
        <fullName evidence="2">DUF1329 domain-containing protein</fullName>
    </submittedName>
</protein>
<evidence type="ECO:0000313" key="2">
    <source>
        <dbReference type="EMBL" id="QCP50362.1"/>
    </source>
</evidence>
<keyword evidence="1" id="KW-0732">Signal</keyword>
<organism evidence="2 3">
    <name type="scientific">Trinickia violacea</name>
    <dbReference type="NCBI Taxonomy" id="2571746"/>
    <lineage>
        <taxon>Bacteria</taxon>
        <taxon>Pseudomonadati</taxon>
        <taxon>Pseudomonadota</taxon>
        <taxon>Betaproteobacteria</taxon>
        <taxon>Burkholderiales</taxon>
        <taxon>Burkholderiaceae</taxon>
        <taxon>Trinickia</taxon>
    </lineage>
</organism>
<reference evidence="2 3" key="1">
    <citation type="submission" date="2019-05" db="EMBL/GenBank/DDBJ databases">
        <title>Burkholderia sp. DHOD12, isolated from subtropical forest soil.</title>
        <authorList>
            <person name="Gao Z.-H."/>
            <person name="Qiu L.-H."/>
        </authorList>
    </citation>
    <scope>NUCLEOTIDE SEQUENCE [LARGE SCALE GENOMIC DNA]</scope>
    <source>
        <strain evidence="2 3">DHOD12</strain>
    </source>
</reference>
<feature type="chain" id="PRO_5020330726" evidence="1">
    <location>
        <begin position="23"/>
        <end position="455"/>
    </location>
</feature>
<evidence type="ECO:0000256" key="1">
    <source>
        <dbReference type="SAM" id="SignalP"/>
    </source>
</evidence>
<dbReference type="KEGG" id="tvl:FAZ95_15005"/>
<dbReference type="Gene3D" id="2.50.20.10">
    <property type="entry name" value="Lipoprotein localisation LolA/LolB/LppX"/>
    <property type="match status" value="1"/>
</dbReference>
<dbReference type="OrthoDB" id="6751304at2"/>
<dbReference type="InterPro" id="IPR010752">
    <property type="entry name" value="DUF1329"/>
</dbReference>
<dbReference type="Proteomes" id="UP000298656">
    <property type="component" value="Chromosome 1"/>
</dbReference>
<dbReference type="AlphaFoldDB" id="A0A4P8IMZ5"/>
<feature type="signal peptide" evidence="1">
    <location>
        <begin position="1"/>
        <end position="22"/>
    </location>
</feature>
<proteinExistence type="predicted"/>
<keyword evidence="3" id="KW-1185">Reference proteome</keyword>
<gene>
    <name evidence="2" type="ORF">FAZ95_15005</name>
</gene>